<dbReference type="InterPro" id="IPR029025">
    <property type="entry name" value="T3SS_substrate_exporter_C"/>
</dbReference>
<dbReference type="PANTHER" id="PTHR30531:SF12">
    <property type="entry name" value="FLAGELLAR BIOSYNTHETIC PROTEIN FLHB"/>
    <property type="match status" value="1"/>
</dbReference>
<dbReference type="Proteomes" id="UP000593594">
    <property type="component" value="Chromosome"/>
</dbReference>
<feature type="transmembrane region" description="Helical" evidence="2">
    <location>
        <begin position="34"/>
        <end position="54"/>
    </location>
</feature>
<keyword evidence="2" id="KW-1133">Transmembrane helix</keyword>
<keyword evidence="2" id="KW-0812">Transmembrane</keyword>
<gene>
    <name evidence="3" type="ORF">HW532_09780</name>
</gene>
<proteinExistence type="inferred from homology"/>
<dbReference type="AlphaFoldDB" id="A0A7S8C3Y6"/>
<sequence>MAQQQDTEEKSLPASWHKLREARRRGQVSQSRDFIAGATLCATMAYLLFAWPLIWDHVVEVVQVVSTLQAAPFAEASARATRHAMVALVLVTAPLAGIVVAVTLTFGILVTRGLVFSAEPVKPKFQHINPAQGVKRIASLRNVIEFAKGLAKVVILATAFALVLSMWLQPLFDAPACGEPCLGPVLLAVAKPLAITAALAFLAIGLIDLPIQRWLFLRDMRMTRTEHKRERKSYEGDPFIRSELQRQRREAVKRTVRVGLRNAVLAVVHGDRIVGLRYVPGETPAPAVVARGKGAAGAAMIAQAREMGIPIFDDAELAARLYHGHRIGRPISPETFQPVARLLTRLGLV</sequence>
<reference evidence="3 4" key="1">
    <citation type="submission" date="2020-06" db="EMBL/GenBank/DDBJ databases">
        <title>Genome sequence of 2 isolates from Red Sea Mangroves.</title>
        <authorList>
            <person name="Sefrji F."/>
            <person name="Michoud G."/>
            <person name="Merlino G."/>
            <person name="Daffonchio D."/>
        </authorList>
    </citation>
    <scope>NUCLEOTIDE SEQUENCE [LARGE SCALE GENOMIC DNA]</scope>
    <source>
        <strain evidence="3 4">R1DC25</strain>
    </source>
</reference>
<evidence type="ECO:0000256" key="1">
    <source>
        <dbReference type="ARBA" id="ARBA00010690"/>
    </source>
</evidence>
<comment type="similarity">
    <text evidence="1">Belongs to the type III secretion exporter family.</text>
</comment>
<protein>
    <submittedName>
        <fullName evidence="3">EscU/YscU/HrcU family type III secretion system export apparatus switch protein</fullName>
    </submittedName>
</protein>
<evidence type="ECO:0000313" key="4">
    <source>
        <dbReference type="Proteomes" id="UP000593594"/>
    </source>
</evidence>
<dbReference type="PANTHER" id="PTHR30531">
    <property type="entry name" value="FLAGELLAR BIOSYNTHETIC PROTEIN FLHB"/>
    <property type="match status" value="1"/>
</dbReference>
<accession>A0A7S8C3Y6</accession>
<feature type="transmembrane region" description="Helical" evidence="2">
    <location>
        <begin position="85"/>
        <end position="110"/>
    </location>
</feature>
<dbReference type="PRINTS" id="PR00950">
    <property type="entry name" value="TYPE3IMSPROT"/>
</dbReference>
<keyword evidence="2" id="KW-0472">Membrane</keyword>
<dbReference type="RefSeq" id="WP_213164193.1">
    <property type="nucleotide sequence ID" value="NZ_CP058214.1"/>
</dbReference>
<name>A0A7S8C3Y6_9HYPH</name>
<dbReference type="GO" id="GO:0009306">
    <property type="term" value="P:protein secretion"/>
    <property type="evidence" value="ECO:0007669"/>
    <property type="project" value="InterPro"/>
</dbReference>
<dbReference type="GO" id="GO:0005886">
    <property type="term" value="C:plasma membrane"/>
    <property type="evidence" value="ECO:0007669"/>
    <property type="project" value="TreeGrafter"/>
</dbReference>
<dbReference type="InterPro" id="IPR006135">
    <property type="entry name" value="T3SS_substrate_exporter"/>
</dbReference>
<evidence type="ECO:0000313" key="3">
    <source>
        <dbReference type="EMBL" id="QPC42953.1"/>
    </source>
</evidence>
<dbReference type="SUPFAM" id="SSF160544">
    <property type="entry name" value="EscU C-terminal domain-like"/>
    <property type="match status" value="1"/>
</dbReference>
<dbReference type="Gene3D" id="3.40.1690.10">
    <property type="entry name" value="secretion proteins EscU"/>
    <property type="match status" value="1"/>
</dbReference>
<dbReference type="Pfam" id="PF01312">
    <property type="entry name" value="Bac_export_2"/>
    <property type="match status" value="1"/>
</dbReference>
<feature type="transmembrane region" description="Helical" evidence="2">
    <location>
        <begin position="188"/>
        <end position="211"/>
    </location>
</feature>
<feature type="transmembrane region" description="Helical" evidence="2">
    <location>
        <begin position="149"/>
        <end position="168"/>
    </location>
</feature>
<dbReference type="KEGG" id="kmn:HW532_09780"/>
<organism evidence="3 4">
    <name type="scientific">Kaustia mangrovi</name>
    <dbReference type="NCBI Taxonomy" id="2593653"/>
    <lineage>
        <taxon>Bacteria</taxon>
        <taxon>Pseudomonadati</taxon>
        <taxon>Pseudomonadota</taxon>
        <taxon>Alphaproteobacteria</taxon>
        <taxon>Hyphomicrobiales</taxon>
        <taxon>Parvibaculaceae</taxon>
        <taxon>Kaustia</taxon>
    </lineage>
</organism>
<evidence type="ECO:0000256" key="2">
    <source>
        <dbReference type="SAM" id="Phobius"/>
    </source>
</evidence>
<dbReference type="EMBL" id="CP058214">
    <property type="protein sequence ID" value="QPC42953.1"/>
    <property type="molecule type" value="Genomic_DNA"/>
</dbReference>
<keyword evidence="4" id="KW-1185">Reference proteome</keyword>